<evidence type="ECO:0000313" key="1">
    <source>
        <dbReference type="EMBL" id="KKM82445.1"/>
    </source>
</evidence>
<sequence length="58" mass="6552">MSRPDAKELPVLVCKRCGFEMPLAVKLPAWCPLCDEDNPSQLRVRQEERPAKKAEEAA</sequence>
<dbReference type="AlphaFoldDB" id="A0A0F9N0P5"/>
<gene>
    <name evidence="1" type="ORF">LCGC14_1319550</name>
</gene>
<name>A0A0F9N0P5_9ZZZZ</name>
<comment type="caution">
    <text evidence="1">The sequence shown here is derived from an EMBL/GenBank/DDBJ whole genome shotgun (WGS) entry which is preliminary data.</text>
</comment>
<protein>
    <recommendedName>
        <fullName evidence="2">Rubredoxin-like domain-containing protein</fullName>
    </recommendedName>
</protein>
<accession>A0A0F9N0P5</accession>
<evidence type="ECO:0008006" key="2">
    <source>
        <dbReference type="Google" id="ProtNLM"/>
    </source>
</evidence>
<organism evidence="1">
    <name type="scientific">marine sediment metagenome</name>
    <dbReference type="NCBI Taxonomy" id="412755"/>
    <lineage>
        <taxon>unclassified sequences</taxon>
        <taxon>metagenomes</taxon>
        <taxon>ecological metagenomes</taxon>
    </lineage>
</organism>
<reference evidence="1" key="1">
    <citation type="journal article" date="2015" name="Nature">
        <title>Complex archaea that bridge the gap between prokaryotes and eukaryotes.</title>
        <authorList>
            <person name="Spang A."/>
            <person name="Saw J.H."/>
            <person name="Jorgensen S.L."/>
            <person name="Zaremba-Niedzwiedzka K."/>
            <person name="Martijn J."/>
            <person name="Lind A.E."/>
            <person name="van Eijk R."/>
            <person name="Schleper C."/>
            <person name="Guy L."/>
            <person name="Ettema T.J."/>
        </authorList>
    </citation>
    <scope>NUCLEOTIDE SEQUENCE</scope>
</reference>
<dbReference type="EMBL" id="LAZR01007862">
    <property type="protein sequence ID" value="KKM82445.1"/>
    <property type="molecule type" value="Genomic_DNA"/>
</dbReference>
<proteinExistence type="predicted"/>